<dbReference type="KEGG" id="lsu:A6B45_02405"/>
<evidence type="ECO:0000256" key="5">
    <source>
        <dbReference type="ARBA" id="ARBA00022989"/>
    </source>
</evidence>
<dbReference type="GO" id="GO:0005886">
    <property type="term" value="C:plasma membrane"/>
    <property type="evidence" value="ECO:0007669"/>
    <property type="project" value="UniProtKB-SubCell"/>
</dbReference>
<dbReference type="InterPro" id="IPR018422">
    <property type="entry name" value="Cation/H_exchanger_CPA1"/>
</dbReference>
<sequence>MTALYTLALLLIGVIGTNLIKQFFPKIPEPFILIIVGICLSFTPIFQNFELEPEFFMLMIIAPLMFLDGQKQSFSKIKKRFSIIFLLSVVLAVATAIVVGLIANRVEVQWTLPLAIALAAIVVPTDAVAVKSMTSSVDMPNGVGEALELESLFNDATGLVLLDLALSVLEQGKFSLIAGIGHFLFVAVGGALIGVIAGFLLVTVRTNITFRTVSPETTIIPISLLTPFIVYFLAESFGTSGILAVVATGIVHNWESNKLRLTSTRVQLTSNTIWESISNVLNSIVFIILGISLPIVWQEIIHMGLVGIMQLLGLSILIYIAMYAVRYIWAFREDNQSANTFFDNHSNPKQHRFLSHIFAISGVHGTMTLAMAFSLPLTIANHAFPYRAELIVVATLIILISMLMSAIILPIALPKKAVTYTKADLENTRNKMVDYASLKISETIADPAVREAIMIQLQSQKGWLKDNHSTKNHNSQKYNSLLNNTKDFIIHYLHSDSVEQKYSAEVIDTYEKILNRLKISTFFQHSPLQRVFHYVKARYRHIKWHIQNGQVTKKQRLKGRKKWAQEHQDSVQQWQNIHEGLLLLNNDVIDEVNQYLDNLLRNSLENDTDDHQYISYVRQRFDRYFNLIKREYNKETPTISSDLYIQAFQFEYNYIQQASSTGIIPNTLAAVLYNEINEAQTLELQQINQIEAMNS</sequence>
<feature type="transmembrane region" description="Helical" evidence="10">
    <location>
        <begin position="6"/>
        <end position="24"/>
    </location>
</feature>
<keyword evidence="8 10" id="KW-0472">Membrane</keyword>
<organism evidence="13 14">
    <name type="scientific">Leuconostoc suionicum</name>
    <dbReference type="NCBI Taxonomy" id="1511761"/>
    <lineage>
        <taxon>Bacteria</taxon>
        <taxon>Bacillati</taxon>
        <taxon>Bacillota</taxon>
        <taxon>Bacilli</taxon>
        <taxon>Lactobacillales</taxon>
        <taxon>Lactobacillaceae</taxon>
        <taxon>Leuconostoc</taxon>
    </lineage>
</organism>
<evidence type="ECO:0000256" key="3">
    <source>
        <dbReference type="ARBA" id="ARBA00022475"/>
    </source>
</evidence>
<keyword evidence="15" id="KW-1185">Reference proteome</keyword>
<evidence type="ECO:0000313" key="14">
    <source>
        <dbReference type="Proteomes" id="UP000237923"/>
    </source>
</evidence>
<feature type="transmembrane region" description="Helical" evidence="10">
    <location>
        <begin position="303"/>
        <end position="325"/>
    </location>
</feature>
<dbReference type="EMBL" id="OKQR01000001">
    <property type="protein sequence ID" value="SPD92034.1"/>
    <property type="molecule type" value="Genomic_DNA"/>
</dbReference>
<evidence type="ECO:0000256" key="9">
    <source>
        <dbReference type="ARBA" id="ARBA00023201"/>
    </source>
</evidence>
<reference evidence="12 15" key="2">
    <citation type="submission" date="2018-02" db="EMBL/GenBank/DDBJ databases">
        <authorList>
            <person name="Rodrigo-Torres L."/>
            <person name="Arahal R. D."/>
            <person name="Lucena T."/>
        </authorList>
    </citation>
    <scope>NUCLEOTIDE SEQUENCE [LARGE SCALE GENOMIC DNA]</scope>
    <source>
        <strain evidence="12 15">CECT 8486</strain>
    </source>
</reference>
<dbReference type="PANTHER" id="PTHR10110:SF86">
    <property type="entry name" value="SODIUM_HYDROGEN EXCHANGER 7"/>
    <property type="match status" value="1"/>
</dbReference>
<feature type="transmembrane region" description="Helical" evidence="10">
    <location>
        <begin position="272"/>
        <end position="297"/>
    </location>
</feature>
<dbReference type="EMBL" id="OKQU01000001">
    <property type="protein sequence ID" value="SPE07313.1"/>
    <property type="molecule type" value="Genomic_DNA"/>
</dbReference>
<dbReference type="Pfam" id="PF00999">
    <property type="entry name" value="Na_H_Exchanger"/>
    <property type="match status" value="1"/>
</dbReference>
<keyword evidence="4 10" id="KW-0812">Transmembrane</keyword>
<keyword evidence="9" id="KW-0739">Sodium transport</keyword>
<dbReference type="PANTHER" id="PTHR10110">
    <property type="entry name" value="SODIUM/HYDROGEN EXCHANGER"/>
    <property type="match status" value="1"/>
</dbReference>
<proteinExistence type="predicted"/>
<dbReference type="Proteomes" id="UP000239237">
    <property type="component" value="Unassembled WGS sequence"/>
</dbReference>
<dbReference type="GO" id="GO:0015386">
    <property type="term" value="F:potassium:proton antiporter activity"/>
    <property type="evidence" value="ECO:0007669"/>
    <property type="project" value="TreeGrafter"/>
</dbReference>
<dbReference type="Gene3D" id="6.10.140.1330">
    <property type="match status" value="1"/>
</dbReference>
<dbReference type="AlphaFoldDB" id="A0A2N9K9Q6"/>
<evidence type="ECO:0000256" key="8">
    <source>
        <dbReference type="ARBA" id="ARBA00023136"/>
    </source>
</evidence>
<dbReference type="GO" id="GO:0098719">
    <property type="term" value="P:sodium ion import across plasma membrane"/>
    <property type="evidence" value="ECO:0007669"/>
    <property type="project" value="TreeGrafter"/>
</dbReference>
<gene>
    <name evidence="13" type="primary">nhaK_2</name>
    <name evidence="12" type="synonym">nhaK_1</name>
    <name evidence="12" type="ORF">LES8486_01034</name>
    <name evidence="13" type="ORF">LES9216_01181</name>
</gene>
<feature type="domain" description="Cation/H+ exchanger transmembrane" evidence="11">
    <location>
        <begin position="14"/>
        <end position="412"/>
    </location>
</feature>
<keyword evidence="2" id="KW-0813">Transport</keyword>
<accession>A0A2N9K9Q6</accession>
<dbReference type="RefSeq" id="WP_072613184.1">
    <property type="nucleotide sequence ID" value="NZ_CAURUR010000001.1"/>
</dbReference>
<dbReference type="InterPro" id="IPR006153">
    <property type="entry name" value="Cation/H_exchanger_TM"/>
</dbReference>
<dbReference type="Proteomes" id="UP000237923">
    <property type="component" value="Unassembled WGS sequence"/>
</dbReference>
<feature type="transmembrane region" description="Helical" evidence="10">
    <location>
        <begin position="83"/>
        <end position="104"/>
    </location>
</feature>
<keyword evidence="5 10" id="KW-1133">Transmembrane helix</keyword>
<protein>
    <submittedName>
        <fullName evidence="13">Sodium, potassium, lithium and rubidium/H(+) antiporter</fullName>
    </submittedName>
</protein>
<feature type="transmembrane region" description="Helical" evidence="10">
    <location>
        <begin position="228"/>
        <end position="251"/>
    </location>
</feature>
<evidence type="ECO:0000313" key="15">
    <source>
        <dbReference type="Proteomes" id="UP000239237"/>
    </source>
</evidence>
<feature type="transmembrane region" description="Helical" evidence="10">
    <location>
        <begin position="183"/>
        <end position="208"/>
    </location>
</feature>
<evidence type="ECO:0000259" key="11">
    <source>
        <dbReference type="Pfam" id="PF00999"/>
    </source>
</evidence>
<feature type="transmembrane region" description="Helical" evidence="10">
    <location>
        <begin position="357"/>
        <end position="379"/>
    </location>
</feature>
<evidence type="ECO:0000313" key="13">
    <source>
        <dbReference type="EMBL" id="SPE07313.1"/>
    </source>
</evidence>
<reference evidence="13 14" key="1">
    <citation type="submission" date="2018-02" db="EMBL/GenBank/DDBJ databases">
        <authorList>
            <person name="Cohen D.B."/>
            <person name="Kent A.D."/>
        </authorList>
    </citation>
    <scope>NUCLEOTIDE SEQUENCE [LARGE SCALE GENOMIC DNA]</scope>
    <source>
        <strain evidence="13 14">CECT 9216</strain>
    </source>
</reference>
<evidence type="ECO:0000256" key="10">
    <source>
        <dbReference type="SAM" id="Phobius"/>
    </source>
</evidence>
<name>A0A2N9K9Q6_9LACO</name>
<dbReference type="GO" id="GO:0051453">
    <property type="term" value="P:regulation of intracellular pH"/>
    <property type="evidence" value="ECO:0007669"/>
    <property type="project" value="TreeGrafter"/>
</dbReference>
<keyword evidence="3" id="KW-1003">Cell membrane</keyword>
<evidence type="ECO:0000256" key="7">
    <source>
        <dbReference type="ARBA" id="ARBA00023065"/>
    </source>
</evidence>
<feature type="transmembrane region" description="Helical" evidence="10">
    <location>
        <begin position="31"/>
        <end position="49"/>
    </location>
</feature>
<evidence type="ECO:0000256" key="6">
    <source>
        <dbReference type="ARBA" id="ARBA00023053"/>
    </source>
</evidence>
<keyword evidence="6" id="KW-0915">Sodium</keyword>
<dbReference type="GeneID" id="99673624"/>
<evidence type="ECO:0000256" key="4">
    <source>
        <dbReference type="ARBA" id="ARBA00022692"/>
    </source>
</evidence>
<evidence type="ECO:0000313" key="12">
    <source>
        <dbReference type="EMBL" id="SPD92034.1"/>
    </source>
</evidence>
<dbReference type="GO" id="GO:0015385">
    <property type="term" value="F:sodium:proton antiporter activity"/>
    <property type="evidence" value="ECO:0007669"/>
    <property type="project" value="InterPro"/>
</dbReference>
<keyword evidence="7" id="KW-0406">Ion transport</keyword>
<feature type="transmembrane region" description="Helical" evidence="10">
    <location>
        <begin position="110"/>
        <end position="130"/>
    </location>
</feature>
<feature type="transmembrane region" description="Helical" evidence="10">
    <location>
        <begin position="391"/>
        <end position="413"/>
    </location>
</feature>
<comment type="subcellular location">
    <subcellularLocation>
        <location evidence="1">Cell membrane</location>
        <topology evidence="1">Multi-pass membrane protein</topology>
    </subcellularLocation>
</comment>
<evidence type="ECO:0000256" key="2">
    <source>
        <dbReference type="ARBA" id="ARBA00022448"/>
    </source>
</evidence>
<evidence type="ECO:0000256" key="1">
    <source>
        <dbReference type="ARBA" id="ARBA00004651"/>
    </source>
</evidence>